<keyword evidence="2" id="KW-1185">Reference proteome</keyword>
<dbReference type="Proteomes" id="UP000664132">
    <property type="component" value="Unassembled WGS sequence"/>
</dbReference>
<sequence>MDGLTTHMLEAHHSLPYVCREPNCDRVGMNGLENNKGLKAHCKNDHISPYQCTQSGCDRIGNKGWQRKIEMIKHLQKAHGVSVDAQTIE</sequence>
<protein>
    <recommendedName>
        <fullName evidence="3">C2H2-type domain-containing protein</fullName>
    </recommendedName>
</protein>
<organism evidence="1 2">
    <name type="scientific">Cadophora malorum</name>
    <dbReference type="NCBI Taxonomy" id="108018"/>
    <lineage>
        <taxon>Eukaryota</taxon>
        <taxon>Fungi</taxon>
        <taxon>Dikarya</taxon>
        <taxon>Ascomycota</taxon>
        <taxon>Pezizomycotina</taxon>
        <taxon>Leotiomycetes</taxon>
        <taxon>Helotiales</taxon>
        <taxon>Ploettnerulaceae</taxon>
        <taxon>Cadophora</taxon>
    </lineage>
</organism>
<name>A0A8H7T1U8_9HELO</name>
<proteinExistence type="predicted"/>
<dbReference type="AlphaFoldDB" id="A0A8H7T1U8"/>
<evidence type="ECO:0000313" key="1">
    <source>
        <dbReference type="EMBL" id="KAG4410915.1"/>
    </source>
</evidence>
<accession>A0A8H7T1U8</accession>
<reference evidence="1" key="1">
    <citation type="submission" date="2021-02" db="EMBL/GenBank/DDBJ databases">
        <title>Genome sequence Cadophora malorum strain M34.</title>
        <authorList>
            <person name="Stefanovic E."/>
            <person name="Vu D."/>
            <person name="Scully C."/>
            <person name="Dijksterhuis J."/>
            <person name="Roader J."/>
            <person name="Houbraken J."/>
        </authorList>
    </citation>
    <scope>NUCLEOTIDE SEQUENCE</scope>
    <source>
        <strain evidence="1">M34</strain>
    </source>
</reference>
<evidence type="ECO:0000313" key="2">
    <source>
        <dbReference type="Proteomes" id="UP000664132"/>
    </source>
</evidence>
<comment type="caution">
    <text evidence="1">The sequence shown here is derived from an EMBL/GenBank/DDBJ whole genome shotgun (WGS) entry which is preliminary data.</text>
</comment>
<gene>
    <name evidence="1" type="ORF">IFR04_015946</name>
</gene>
<evidence type="ECO:0008006" key="3">
    <source>
        <dbReference type="Google" id="ProtNLM"/>
    </source>
</evidence>
<dbReference type="OrthoDB" id="2687452at2759"/>
<dbReference type="EMBL" id="JAFJYH010000558">
    <property type="protein sequence ID" value="KAG4410915.1"/>
    <property type="molecule type" value="Genomic_DNA"/>
</dbReference>